<comment type="caution">
    <text evidence="1">The sequence shown here is derived from an EMBL/GenBank/DDBJ whole genome shotgun (WGS) entry which is preliminary data.</text>
</comment>
<keyword evidence="2" id="KW-1185">Reference proteome</keyword>
<gene>
    <name evidence="1" type="ORF">H7B90_24155</name>
</gene>
<accession>A0A841U4L0</accession>
<evidence type="ECO:0000313" key="1">
    <source>
        <dbReference type="EMBL" id="MBB6694492.1"/>
    </source>
</evidence>
<protein>
    <recommendedName>
        <fullName evidence="3">YtkA-like protein</fullName>
    </recommendedName>
</protein>
<dbReference type="EMBL" id="JACJVR010000096">
    <property type="protein sequence ID" value="MBB6694492.1"/>
    <property type="molecule type" value="Genomic_DNA"/>
</dbReference>
<dbReference type="Proteomes" id="UP000553776">
    <property type="component" value="Unassembled WGS sequence"/>
</dbReference>
<name>A0A841U4L0_9BACL</name>
<evidence type="ECO:0000313" key="2">
    <source>
        <dbReference type="Proteomes" id="UP000553776"/>
    </source>
</evidence>
<evidence type="ECO:0008006" key="3">
    <source>
        <dbReference type="Google" id="ProtNLM"/>
    </source>
</evidence>
<organism evidence="1 2">
    <name type="scientific">Cohnella xylanilytica</name>
    <dbReference type="NCBI Taxonomy" id="557555"/>
    <lineage>
        <taxon>Bacteria</taxon>
        <taxon>Bacillati</taxon>
        <taxon>Bacillota</taxon>
        <taxon>Bacilli</taxon>
        <taxon>Bacillales</taxon>
        <taxon>Paenibacillaceae</taxon>
        <taxon>Cohnella</taxon>
    </lineage>
</organism>
<reference evidence="1 2" key="1">
    <citation type="submission" date="2020-08" db="EMBL/GenBank/DDBJ databases">
        <title>Cohnella phylogeny.</title>
        <authorList>
            <person name="Dunlap C."/>
        </authorList>
    </citation>
    <scope>NUCLEOTIDE SEQUENCE [LARGE SCALE GENOMIC DNA]</scope>
    <source>
        <strain evidence="1 2">DSM 25239</strain>
    </source>
</reference>
<dbReference type="AlphaFoldDB" id="A0A841U4L0"/>
<dbReference type="RefSeq" id="WP_185138457.1">
    <property type="nucleotide sequence ID" value="NZ_BORM01000001.1"/>
</dbReference>
<dbReference type="PROSITE" id="PS51257">
    <property type="entry name" value="PROKAR_LIPOPROTEIN"/>
    <property type="match status" value="1"/>
</dbReference>
<sequence length="135" mass="14821">MLYRTIRTRKRKGTAGVLAVLSILLLLSGCASSGRSQPLKFSEVSLASEPAAPKVNQEAKLIVKVDNASYAKQEAEVQLQINSKSTLPSLIDMTKTGDNYEAAYSFPAAADYTITIHMYYEDEHYSFAKPLQVGE</sequence>
<proteinExistence type="predicted"/>